<dbReference type="InterPro" id="IPR012675">
    <property type="entry name" value="Beta-grasp_dom_sf"/>
</dbReference>
<keyword evidence="4" id="KW-0001">2Fe-2S</keyword>
<dbReference type="InterPro" id="IPR001041">
    <property type="entry name" value="2Fe-2S_ferredoxin-type"/>
</dbReference>
<dbReference type="GO" id="GO:0140647">
    <property type="term" value="P:P450-containing electron transport chain"/>
    <property type="evidence" value="ECO:0007669"/>
    <property type="project" value="InterPro"/>
</dbReference>
<dbReference type="HOGENOM" id="CLU_082632_2_1_1"/>
<evidence type="ECO:0000313" key="12">
    <source>
        <dbReference type="EnsemblProtists" id="EKX43696"/>
    </source>
</evidence>
<organism evidence="11">
    <name type="scientific">Guillardia theta (strain CCMP2712)</name>
    <name type="common">Cryptophyte</name>
    <dbReference type="NCBI Taxonomy" id="905079"/>
    <lineage>
        <taxon>Eukaryota</taxon>
        <taxon>Cryptophyceae</taxon>
        <taxon>Pyrenomonadales</taxon>
        <taxon>Geminigeraceae</taxon>
        <taxon>Guillardia</taxon>
    </lineage>
</organism>
<dbReference type="SUPFAM" id="SSF54292">
    <property type="entry name" value="2Fe-2S ferredoxin-like"/>
    <property type="match status" value="1"/>
</dbReference>
<dbReference type="Pfam" id="PF00111">
    <property type="entry name" value="Fer2"/>
    <property type="match status" value="1"/>
</dbReference>
<dbReference type="InterPro" id="IPR001055">
    <property type="entry name" value="Adrenodoxin-like"/>
</dbReference>
<evidence type="ECO:0000259" key="10">
    <source>
        <dbReference type="PROSITE" id="PS51085"/>
    </source>
</evidence>
<dbReference type="InterPro" id="IPR036010">
    <property type="entry name" value="2Fe-2S_ferredoxin-like_sf"/>
</dbReference>
<dbReference type="eggNOG" id="KOG3309">
    <property type="taxonomic scope" value="Eukaryota"/>
</dbReference>
<dbReference type="GeneID" id="17300351"/>
<dbReference type="PRINTS" id="PR00355">
    <property type="entry name" value="ADRENODOXIN"/>
</dbReference>
<name>L1J5A6_GUITC</name>
<evidence type="ECO:0000256" key="4">
    <source>
        <dbReference type="ARBA" id="ARBA00022714"/>
    </source>
</evidence>
<evidence type="ECO:0000256" key="9">
    <source>
        <dbReference type="ARBA" id="ARBA00034078"/>
    </source>
</evidence>
<dbReference type="OrthoDB" id="268593at2759"/>
<keyword evidence="8" id="KW-0411">Iron-sulfur</keyword>
<gene>
    <name evidence="11" type="ORF">GUITHDRAFT_188251</name>
</gene>
<feature type="domain" description="2Fe-2S ferredoxin-type" evidence="10">
    <location>
        <begin position="79"/>
        <end position="182"/>
    </location>
</feature>
<dbReference type="STRING" id="905079.L1J5A6"/>
<dbReference type="PaxDb" id="55529-EKX43696"/>
<evidence type="ECO:0000256" key="7">
    <source>
        <dbReference type="ARBA" id="ARBA00023004"/>
    </source>
</evidence>
<evidence type="ECO:0000256" key="5">
    <source>
        <dbReference type="ARBA" id="ARBA00022723"/>
    </source>
</evidence>
<dbReference type="PROSITE" id="PS51085">
    <property type="entry name" value="2FE2S_FER_2"/>
    <property type="match status" value="1"/>
</dbReference>
<dbReference type="PANTHER" id="PTHR23426">
    <property type="entry name" value="FERREDOXIN/ADRENODOXIN"/>
    <property type="match status" value="1"/>
</dbReference>
<dbReference type="OMA" id="VVMGYEG"/>
<accession>L1J5A6</accession>
<proteinExistence type="inferred from homology"/>
<keyword evidence="5" id="KW-0479">Metal-binding</keyword>
<dbReference type="GO" id="GO:0009055">
    <property type="term" value="F:electron transfer activity"/>
    <property type="evidence" value="ECO:0007669"/>
    <property type="project" value="TreeGrafter"/>
</dbReference>
<evidence type="ECO:0000256" key="6">
    <source>
        <dbReference type="ARBA" id="ARBA00022982"/>
    </source>
</evidence>
<evidence type="ECO:0000256" key="3">
    <source>
        <dbReference type="ARBA" id="ARBA00022448"/>
    </source>
</evidence>
<keyword evidence="3" id="KW-0813">Transport</keyword>
<dbReference type="KEGG" id="gtt:GUITHDRAFT_188251"/>
<dbReference type="EMBL" id="JH993009">
    <property type="protein sequence ID" value="EKX43696.1"/>
    <property type="molecule type" value="Genomic_DNA"/>
</dbReference>
<dbReference type="CDD" id="cd00207">
    <property type="entry name" value="fer2"/>
    <property type="match status" value="1"/>
</dbReference>
<dbReference type="PANTHER" id="PTHR23426:SF72">
    <property type="entry name" value="2FE-2S FERREDOXIN-TYPE DOMAIN-CONTAINING PROTEIN"/>
    <property type="match status" value="1"/>
</dbReference>
<dbReference type="RefSeq" id="XP_005830676.1">
    <property type="nucleotide sequence ID" value="XM_005830619.1"/>
</dbReference>
<dbReference type="Gene3D" id="3.10.20.30">
    <property type="match status" value="1"/>
</dbReference>
<reference evidence="12" key="3">
    <citation type="submission" date="2015-06" db="UniProtKB">
        <authorList>
            <consortium name="EnsemblProtists"/>
        </authorList>
    </citation>
    <scope>IDENTIFICATION</scope>
</reference>
<dbReference type="InterPro" id="IPR018298">
    <property type="entry name" value="Adrenodoxin_Fe-S_BS"/>
</dbReference>
<evidence type="ECO:0000313" key="13">
    <source>
        <dbReference type="Proteomes" id="UP000011087"/>
    </source>
</evidence>
<evidence type="ECO:0000256" key="8">
    <source>
        <dbReference type="ARBA" id="ARBA00023014"/>
    </source>
</evidence>
<comment type="similarity">
    <text evidence="1">Belongs to the adrenodoxin/putidaredoxin family.</text>
</comment>
<dbReference type="PROSITE" id="PS00814">
    <property type="entry name" value="ADX"/>
    <property type="match status" value="1"/>
</dbReference>
<dbReference type="GO" id="GO:0046872">
    <property type="term" value="F:metal ion binding"/>
    <property type="evidence" value="ECO:0007669"/>
    <property type="project" value="UniProtKB-KW"/>
</dbReference>
<keyword evidence="13" id="KW-1185">Reference proteome</keyword>
<dbReference type="GO" id="GO:0051537">
    <property type="term" value="F:2 iron, 2 sulfur cluster binding"/>
    <property type="evidence" value="ECO:0007669"/>
    <property type="project" value="UniProtKB-KW"/>
</dbReference>
<keyword evidence="6" id="KW-0249">Electron transport</keyword>
<evidence type="ECO:0000256" key="1">
    <source>
        <dbReference type="ARBA" id="ARBA00010914"/>
    </source>
</evidence>
<dbReference type="Proteomes" id="UP000011087">
    <property type="component" value="Unassembled WGS sequence"/>
</dbReference>
<dbReference type="AlphaFoldDB" id="L1J5A6"/>
<evidence type="ECO:0000256" key="2">
    <source>
        <dbReference type="ARBA" id="ARBA00019395"/>
    </source>
</evidence>
<keyword evidence="7" id="KW-0408">Iron</keyword>
<reference evidence="11 13" key="1">
    <citation type="journal article" date="2012" name="Nature">
        <title>Algal genomes reveal evolutionary mosaicism and the fate of nucleomorphs.</title>
        <authorList>
            <consortium name="DOE Joint Genome Institute"/>
            <person name="Curtis B.A."/>
            <person name="Tanifuji G."/>
            <person name="Burki F."/>
            <person name="Gruber A."/>
            <person name="Irimia M."/>
            <person name="Maruyama S."/>
            <person name="Arias M.C."/>
            <person name="Ball S.G."/>
            <person name="Gile G.H."/>
            <person name="Hirakawa Y."/>
            <person name="Hopkins J.F."/>
            <person name="Kuo A."/>
            <person name="Rensing S.A."/>
            <person name="Schmutz J."/>
            <person name="Symeonidi A."/>
            <person name="Elias M."/>
            <person name="Eveleigh R.J."/>
            <person name="Herman E.K."/>
            <person name="Klute M.J."/>
            <person name="Nakayama T."/>
            <person name="Obornik M."/>
            <person name="Reyes-Prieto A."/>
            <person name="Armbrust E.V."/>
            <person name="Aves S.J."/>
            <person name="Beiko R.G."/>
            <person name="Coutinho P."/>
            <person name="Dacks J.B."/>
            <person name="Durnford D.G."/>
            <person name="Fast N.M."/>
            <person name="Green B.R."/>
            <person name="Grisdale C.J."/>
            <person name="Hempel F."/>
            <person name="Henrissat B."/>
            <person name="Hoppner M.P."/>
            <person name="Ishida K."/>
            <person name="Kim E."/>
            <person name="Koreny L."/>
            <person name="Kroth P.G."/>
            <person name="Liu Y."/>
            <person name="Malik S.B."/>
            <person name="Maier U.G."/>
            <person name="McRose D."/>
            <person name="Mock T."/>
            <person name="Neilson J.A."/>
            <person name="Onodera N.T."/>
            <person name="Poole A.M."/>
            <person name="Pritham E.J."/>
            <person name="Richards T.A."/>
            <person name="Rocap G."/>
            <person name="Roy S.W."/>
            <person name="Sarai C."/>
            <person name="Schaack S."/>
            <person name="Shirato S."/>
            <person name="Slamovits C.H."/>
            <person name="Spencer D.F."/>
            <person name="Suzuki S."/>
            <person name="Worden A.Z."/>
            <person name="Zauner S."/>
            <person name="Barry K."/>
            <person name="Bell C."/>
            <person name="Bharti A.K."/>
            <person name="Crow J.A."/>
            <person name="Grimwood J."/>
            <person name="Kramer R."/>
            <person name="Lindquist E."/>
            <person name="Lucas S."/>
            <person name="Salamov A."/>
            <person name="McFadden G.I."/>
            <person name="Lane C.E."/>
            <person name="Keeling P.J."/>
            <person name="Gray M.W."/>
            <person name="Grigoriev I.V."/>
            <person name="Archibald J.M."/>
        </authorList>
    </citation>
    <scope>NUCLEOTIDE SEQUENCE</scope>
    <source>
        <strain evidence="11 13">CCMP2712</strain>
    </source>
</reference>
<evidence type="ECO:0000313" key="11">
    <source>
        <dbReference type="EMBL" id="EKX43696.1"/>
    </source>
</evidence>
<reference evidence="13" key="2">
    <citation type="submission" date="2012-11" db="EMBL/GenBank/DDBJ databases">
        <authorList>
            <person name="Kuo A."/>
            <person name="Curtis B.A."/>
            <person name="Tanifuji G."/>
            <person name="Burki F."/>
            <person name="Gruber A."/>
            <person name="Irimia M."/>
            <person name="Maruyama S."/>
            <person name="Arias M.C."/>
            <person name="Ball S.G."/>
            <person name="Gile G.H."/>
            <person name="Hirakawa Y."/>
            <person name="Hopkins J.F."/>
            <person name="Rensing S.A."/>
            <person name="Schmutz J."/>
            <person name="Symeonidi A."/>
            <person name="Elias M."/>
            <person name="Eveleigh R.J."/>
            <person name="Herman E.K."/>
            <person name="Klute M.J."/>
            <person name="Nakayama T."/>
            <person name="Obornik M."/>
            <person name="Reyes-Prieto A."/>
            <person name="Armbrust E.V."/>
            <person name="Aves S.J."/>
            <person name="Beiko R.G."/>
            <person name="Coutinho P."/>
            <person name="Dacks J.B."/>
            <person name="Durnford D.G."/>
            <person name="Fast N.M."/>
            <person name="Green B.R."/>
            <person name="Grisdale C."/>
            <person name="Hempe F."/>
            <person name="Henrissat B."/>
            <person name="Hoppner M.P."/>
            <person name="Ishida K.-I."/>
            <person name="Kim E."/>
            <person name="Koreny L."/>
            <person name="Kroth P.G."/>
            <person name="Liu Y."/>
            <person name="Malik S.-B."/>
            <person name="Maier U.G."/>
            <person name="McRose D."/>
            <person name="Mock T."/>
            <person name="Neilson J.A."/>
            <person name="Onodera N.T."/>
            <person name="Poole A.M."/>
            <person name="Pritham E.J."/>
            <person name="Richards T.A."/>
            <person name="Rocap G."/>
            <person name="Roy S.W."/>
            <person name="Sarai C."/>
            <person name="Schaack S."/>
            <person name="Shirato S."/>
            <person name="Slamovits C.H."/>
            <person name="Spencer D.F."/>
            <person name="Suzuki S."/>
            <person name="Worden A.Z."/>
            <person name="Zauner S."/>
            <person name="Barry K."/>
            <person name="Bell C."/>
            <person name="Bharti A.K."/>
            <person name="Crow J.A."/>
            <person name="Grimwood J."/>
            <person name="Kramer R."/>
            <person name="Lindquist E."/>
            <person name="Lucas S."/>
            <person name="Salamov A."/>
            <person name="McFadden G.I."/>
            <person name="Lane C.E."/>
            <person name="Keeling P.J."/>
            <person name="Gray M.W."/>
            <person name="Grigoriev I.V."/>
            <person name="Archibald J.M."/>
        </authorList>
    </citation>
    <scope>NUCLEOTIDE SEQUENCE</scope>
    <source>
        <strain evidence="13">CCMP2712</strain>
    </source>
</reference>
<dbReference type="EnsemblProtists" id="EKX43696">
    <property type="protein sequence ID" value="EKX43696"/>
    <property type="gene ID" value="GUITHDRAFT_188251"/>
</dbReference>
<protein>
    <recommendedName>
        <fullName evidence="2">2Fe-2S ferredoxin</fullName>
    </recommendedName>
</protein>
<sequence>MSRIVYGLKSISSIRQFQSRMLSSVQGFHSRCWSASYGSSNLLKSSMLPRVCQSGWRWREQVRGHGHGHSHGEEDGPTVKVTFIYDKDGKSVTVDGKVGMNILRVAQAHEVELEGACECSLACSTCHVVLEDSLFNKLEEPSDDEADMLDLAFGLTETSRLGCQIILTEDMEGSVFRIPSATRNMYVDGHVPKPH</sequence>
<comment type="cofactor">
    <cofactor evidence="9">
        <name>[2Fe-2S] cluster</name>
        <dbReference type="ChEBI" id="CHEBI:190135"/>
    </cofactor>
</comment>
<dbReference type="GO" id="GO:0005739">
    <property type="term" value="C:mitochondrion"/>
    <property type="evidence" value="ECO:0007669"/>
    <property type="project" value="TreeGrafter"/>
</dbReference>